<protein>
    <submittedName>
        <fullName evidence="11">SusC/RagA family protein</fullName>
    </submittedName>
</protein>
<dbReference type="SUPFAM" id="SSF49464">
    <property type="entry name" value="Carboxypeptidase regulatory domain-like"/>
    <property type="match status" value="1"/>
</dbReference>
<dbReference type="PANTHER" id="PTHR30069">
    <property type="entry name" value="TONB-DEPENDENT OUTER MEMBRANE RECEPTOR"/>
    <property type="match status" value="1"/>
</dbReference>
<dbReference type="InterPro" id="IPR008969">
    <property type="entry name" value="CarboxyPept-like_regulatory"/>
</dbReference>
<evidence type="ECO:0000256" key="2">
    <source>
        <dbReference type="ARBA" id="ARBA00022448"/>
    </source>
</evidence>
<keyword evidence="6 8" id="KW-0472">Membrane</keyword>
<evidence type="ECO:0000259" key="10">
    <source>
        <dbReference type="Pfam" id="PF07715"/>
    </source>
</evidence>
<dbReference type="Pfam" id="PF07715">
    <property type="entry name" value="Plug"/>
    <property type="match status" value="1"/>
</dbReference>
<dbReference type="PANTHER" id="PTHR30069:SF29">
    <property type="entry name" value="HEMOGLOBIN AND HEMOGLOBIN-HAPTOGLOBIN-BINDING PROTEIN 1-RELATED"/>
    <property type="match status" value="1"/>
</dbReference>
<dbReference type="InterPro" id="IPR023996">
    <property type="entry name" value="TonB-dep_OMP_SusC/RagA"/>
</dbReference>
<name>A0A176TF61_9FLAO</name>
<evidence type="ECO:0000256" key="4">
    <source>
        <dbReference type="ARBA" id="ARBA00022692"/>
    </source>
</evidence>
<evidence type="ECO:0000256" key="3">
    <source>
        <dbReference type="ARBA" id="ARBA00022452"/>
    </source>
</evidence>
<feature type="signal peptide" evidence="9">
    <location>
        <begin position="1"/>
        <end position="19"/>
    </location>
</feature>
<evidence type="ECO:0000313" key="11">
    <source>
        <dbReference type="EMBL" id="OAD46035.1"/>
    </source>
</evidence>
<feature type="chain" id="PRO_5008049883" evidence="9">
    <location>
        <begin position="20"/>
        <end position="1000"/>
    </location>
</feature>
<dbReference type="GO" id="GO:0009279">
    <property type="term" value="C:cell outer membrane"/>
    <property type="evidence" value="ECO:0007669"/>
    <property type="project" value="UniProtKB-SubCell"/>
</dbReference>
<evidence type="ECO:0000256" key="1">
    <source>
        <dbReference type="ARBA" id="ARBA00004571"/>
    </source>
</evidence>
<dbReference type="Pfam" id="PF13715">
    <property type="entry name" value="CarbopepD_reg_2"/>
    <property type="match status" value="1"/>
</dbReference>
<comment type="subcellular location">
    <subcellularLocation>
        <location evidence="1 8">Cell outer membrane</location>
        <topology evidence="1 8">Multi-pass membrane protein</topology>
    </subcellularLocation>
</comment>
<keyword evidence="7 8" id="KW-0998">Cell outer membrane</keyword>
<evidence type="ECO:0000313" key="12">
    <source>
        <dbReference type="Proteomes" id="UP000076923"/>
    </source>
</evidence>
<reference evidence="11 12" key="1">
    <citation type="submission" date="2016-02" db="EMBL/GenBank/DDBJ databases">
        <title>Draft genome sequence of Polaribacter atrinae KACC17473.</title>
        <authorList>
            <person name="Shin S.-K."/>
            <person name="Yi H."/>
        </authorList>
    </citation>
    <scope>NUCLEOTIDE SEQUENCE [LARGE SCALE GENOMIC DNA]</scope>
    <source>
        <strain evidence="11 12">KACC 17473</strain>
    </source>
</reference>
<dbReference type="OrthoDB" id="9768177at2"/>
<dbReference type="InterPro" id="IPR012910">
    <property type="entry name" value="Plug_dom"/>
</dbReference>
<dbReference type="GO" id="GO:0015344">
    <property type="term" value="F:siderophore uptake transmembrane transporter activity"/>
    <property type="evidence" value="ECO:0007669"/>
    <property type="project" value="TreeGrafter"/>
</dbReference>
<keyword evidence="3 8" id="KW-1134">Transmembrane beta strand</keyword>
<dbReference type="InterPro" id="IPR036942">
    <property type="entry name" value="Beta-barrel_TonB_sf"/>
</dbReference>
<evidence type="ECO:0000256" key="8">
    <source>
        <dbReference type="PROSITE-ProRule" id="PRU01360"/>
    </source>
</evidence>
<comment type="caution">
    <text evidence="11">The sequence shown here is derived from an EMBL/GenBank/DDBJ whole genome shotgun (WGS) entry which is preliminary data.</text>
</comment>
<dbReference type="SUPFAM" id="SSF56935">
    <property type="entry name" value="Porins"/>
    <property type="match status" value="1"/>
</dbReference>
<dbReference type="InterPro" id="IPR037066">
    <property type="entry name" value="Plug_dom_sf"/>
</dbReference>
<feature type="domain" description="TonB-dependent receptor plug" evidence="10">
    <location>
        <begin position="113"/>
        <end position="216"/>
    </location>
</feature>
<evidence type="ECO:0000256" key="9">
    <source>
        <dbReference type="SAM" id="SignalP"/>
    </source>
</evidence>
<proteinExistence type="inferred from homology"/>
<dbReference type="PROSITE" id="PS52016">
    <property type="entry name" value="TONB_DEPENDENT_REC_3"/>
    <property type="match status" value="1"/>
</dbReference>
<comment type="similarity">
    <text evidence="8">Belongs to the TonB-dependent receptor family.</text>
</comment>
<gene>
    <name evidence="11" type="ORF">LPB303_03720</name>
</gene>
<evidence type="ECO:0000256" key="6">
    <source>
        <dbReference type="ARBA" id="ARBA00023136"/>
    </source>
</evidence>
<evidence type="ECO:0000256" key="5">
    <source>
        <dbReference type="ARBA" id="ARBA00022729"/>
    </source>
</evidence>
<sequence>MRKQITLLLLLFIGFCASAQTITVKGVVKDAKTGDPLPGVSILIKGTTVGTETDFDGLFSLAKVEKGATFVFNYLGYAVKEVLVNQQTLNISLEESAEALDEIVVVGYGKQKRKDVTGSVSIVGEKTLEALKPIDATSALQGTTSGVAVNLSSGSPGAKVNILIRGVSSNTNNQPLTIVDGYEGDLNSINPNDIESITVLKDAQAAIYGIKGANGVVLVTTKIGKKNKKATVKYDTYAAFQQTTKKLDYLNATEYALVLNEAYAASGQTLPFSNVGELGKGTNWQDELFNDAMLMNHNISVSGGGESFRYFVSASRTEQDGIIAKDKSNFIRNNIKLNLGIDISEKLNFSVIANYYTSASQGFDASLLFNGLNYAPTFGVNENDTNNFLGIEVVNPLSLLQNTFGENNGNGIEGNFKLEYKPIEGLNIVSRVGYKIYNEKQRTFTPIQEYGSSKVYNKTQSSVYQFKATSTRVNWETFATYQKTFLENHNTTFTVGTSVQNDLFDGIYATGFDVPNNSYEFADISLTNSQSEQRSLNTGNGDIRLTSFFGRAQYDYKGKYLFSGLVRRDGASVFAEDQRVDNFWSVTTGWKISDENFLKDNKTINFLKLRASYGTLGNLVGDNLYRSLLNGEGEYVFDGSLVDGTAQGALSNPSATWETAEKLDIGLDINLFDDKLTIVADYFEETRKDLLIENFPVSGLLGSAAPGGANPTVNAGTSKNTGGELAINYSAISKEDFSLNFGYNVTYVKNRVTNVLDDAFVEGGDFAIGNLAPSRMEVGQPIGYFLGLQTDGIFQTQAEVEAHPSQAGLGATVTSPGDIRYKDTNEDGVIDFEDRVNIGNPQADFYMGFNISAKYKNWDFTSYLYAELGKDMVRNFERFLPNVNKPAYYLDRWTGAGTSNSVPRLTNDATNNKLFSDFFVEDASFLRMQNIQLGYTFSPNLLEKVGLSKLRLYTSINNLFTLTDYTGYDPSINDGAIGAGIDSGNYPSARQFLLGLNVEF</sequence>
<dbReference type="STRING" id="1333662.LPB303_03720"/>
<keyword evidence="12" id="KW-1185">Reference proteome</keyword>
<evidence type="ECO:0000256" key="7">
    <source>
        <dbReference type="ARBA" id="ARBA00023237"/>
    </source>
</evidence>
<dbReference type="Gene3D" id="2.40.170.20">
    <property type="entry name" value="TonB-dependent receptor, beta-barrel domain"/>
    <property type="match status" value="1"/>
</dbReference>
<dbReference type="Proteomes" id="UP000076923">
    <property type="component" value="Unassembled WGS sequence"/>
</dbReference>
<dbReference type="AlphaFoldDB" id="A0A176TF61"/>
<organism evidence="11 12">
    <name type="scientific">Polaribacter atrinae</name>
    <dbReference type="NCBI Taxonomy" id="1333662"/>
    <lineage>
        <taxon>Bacteria</taxon>
        <taxon>Pseudomonadati</taxon>
        <taxon>Bacteroidota</taxon>
        <taxon>Flavobacteriia</taxon>
        <taxon>Flavobacteriales</taxon>
        <taxon>Flavobacteriaceae</taxon>
    </lineage>
</organism>
<keyword evidence="5 9" id="KW-0732">Signal</keyword>
<dbReference type="InterPro" id="IPR023997">
    <property type="entry name" value="TonB-dep_OMP_SusC/RagA_CS"/>
</dbReference>
<dbReference type="NCBIfam" id="TIGR04057">
    <property type="entry name" value="SusC_RagA_signa"/>
    <property type="match status" value="1"/>
</dbReference>
<dbReference type="Gene3D" id="2.170.130.10">
    <property type="entry name" value="TonB-dependent receptor, plug domain"/>
    <property type="match status" value="1"/>
</dbReference>
<keyword evidence="2 8" id="KW-0813">Transport</keyword>
<dbReference type="Gene3D" id="2.60.40.1120">
    <property type="entry name" value="Carboxypeptidase-like, regulatory domain"/>
    <property type="match status" value="1"/>
</dbReference>
<keyword evidence="4 8" id="KW-0812">Transmembrane</keyword>
<accession>A0A176TF61</accession>
<dbReference type="NCBIfam" id="TIGR04056">
    <property type="entry name" value="OMP_RagA_SusC"/>
    <property type="match status" value="1"/>
</dbReference>
<dbReference type="GO" id="GO:0044718">
    <property type="term" value="P:siderophore transmembrane transport"/>
    <property type="evidence" value="ECO:0007669"/>
    <property type="project" value="TreeGrafter"/>
</dbReference>
<dbReference type="InterPro" id="IPR039426">
    <property type="entry name" value="TonB-dep_rcpt-like"/>
</dbReference>
<dbReference type="EMBL" id="LVWE01000005">
    <property type="protein sequence ID" value="OAD46035.1"/>
    <property type="molecule type" value="Genomic_DNA"/>
</dbReference>
<dbReference type="RefSeq" id="WP_068448253.1">
    <property type="nucleotide sequence ID" value="NZ_CANKUV010000003.1"/>
</dbReference>